<feature type="non-terminal residue" evidence="1">
    <location>
        <position position="1"/>
    </location>
</feature>
<reference evidence="1 2" key="1">
    <citation type="submission" date="2018-11" db="EMBL/GenBank/DDBJ databases">
        <title>Genetic determinants and prediction of antibiotic resistance phenotypes in Helicobacter pylori.</title>
        <authorList>
            <person name="Wagner K."/>
        </authorList>
    </citation>
    <scope>NUCLEOTIDE SEQUENCE [LARGE SCALE GENOMIC DNA]</scope>
    <source>
        <strain evidence="1 2">ZH70</strain>
    </source>
</reference>
<protein>
    <recommendedName>
        <fullName evidence="3">DNA polymerase III subunit alpha</fullName>
    </recommendedName>
</protein>
<dbReference type="CDD" id="cd04485">
    <property type="entry name" value="DnaE_OBF"/>
    <property type="match status" value="1"/>
</dbReference>
<sequence length="106" mass="12456">LEIGSQAYLLGKIMEVKKKIGKRSGKPYGTADILDRYGKFELMLFEKQLNALEELDINKPLVFKCKIEEQEEVARLRLFEILDLERAREVKIPKARYKDPEKQKED</sequence>
<organism evidence="1 2">
    <name type="scientific">Helicobacter pylori</name>
    <name type="common">Campylobacter pylori</name>
    <dbReference type="NCBI Taxonomy" id="210"/>
    <lineage>
        <taxon>Bacteria</taxon>
        <taxon>Pseudomonadati</taxon>
        <taxon>Campylobacterota</taxon>
        <taxon>Epsilonproteobacteria</taxon>
        <taxon>Campylobacterales</taxon>
        <taxon>Helicobacteraceae</taxon>
        <taxon>Helicobacter</taxon>
    </lineage>
</organism>
<evidence type="ECO:0000313" key="1">
    <source>
        <dbReference type="EMBL" id="RVZ18452.1"/>
    </source>
</evidence>
<proteinExistence type="predicted"/>
<evidence type="ECO:0008006" key="3">
    <source>
        <dbReference type="Google" id="ProtNLM"/>
    </source>
</evidence>
<feature type="non-terminal residue" evidence="1">
    <location>
        <position position="106"/>
    </location>
</feature>
<name>A0A438W3U9_HELPX</name>
<evidence type="ECO:0000313" key="2">
    <source>
        <dbReference type="Proteomes" id="UP000289022"/>
    </source>
</evidence>
<accession>A0A438W3U9</accession>
<dbReference type="EMBL" id="RJGP01001369">
    <property type="protein sequence ID" value="RVZ18452.1"/>
    <property type="molecule type" value="Genomic_DNA"/>
</dbReference>
<dbReference type="AlphaFoldDB" id="A0A438W3U9"/>
<dbReference type="Proteomes" id="UP000289022">
    <property type="component" value="Unassembled WGS sequence"/>
</dbReference>
<comment type="caution">
    <text evidence="1">The sequence shown here is derived from an EMBL/GenBank/DDBJ whole genome shotgun (WGS) entry which is preliminary data.</text>
</comment>
<gene>
    <name evidence="1" type="ORF">EC518_13760</name>
</gene>